<evidence type="ECO:0000313" key="4">
    <source>
        <dbReference type="Proteomes" id="UP000185487"/>
    </source>
</evidence>
<evidence type="ECO:0000313" key="3">
    <source>
        <dbReference type="EMBL" id="SFH56522.1"/>
    </source>
</evidence>
<keyword evidence="1" id="KW-1133">Transmembrane helix</keyword>
<accession>A0AAE8L955</accession>
<reference evidence="3 5" key="2">
    <citation type="submission" date="2016-10" db="EMBL/GenBank/DDBJ databases">
        <authorList>
            <person name="Varghese N."/>
            <person name="Submissions S."/>
        </authorList>
    </citation>
    <scope>NUCLEOTIDE SEQUENCE [LARGE SCALE GENOMIC DNA]</scope>
    <source>
        <strain evidence="3 5">CBMB27</strain>
    </source>
</reference>
<organism evidence="3 5">
    <name type="scientific">Methylobacterium phyllosphaerae</name>
    <dbReference type="NCBI Taxonomy" id="418223"/>
    <lineage>
        <taxon>Bacteria</taxon>
        <taxon>Pseudomonadati</taxon>
        <taxon>Pseudomonadota</taxon>
        <taxon>Alphaproteobacteria</taxon>
        <taxon>Hyphomicrobiales</taxon>
        <taxon>Methylobacteriaceae</taxon>
        <taxon>Methylobacterium</taxon>
    </lineage>
</organism>
<dbReference type="Proteomes" id="UP000185487">
    <property type="component" value="Chromosome"/>
</dbReference>
<sequence length="29" mass="3159">MTLALIITGFLIVNFMMAGVFSLVALWAD</sequence>
<evidence type="ECO:0000313" key="2">
    <source>
        <dbReference type="EMBL" id="APT33855.1"/>
    </source>
</evidence>
<keyword evidence="1" id="KW-0812">Transmembrane</keyword>
<dbReference type="KEGG" id="mphy:MCBMB27_04564"/>
<keyword evidence="1" id="KW-0472">Membrane</keyword>
<name>A0AAE8L955_9HYPH</name>
<proteinExistence type="predicted"/>
<dbReference type="EMBL" id="CP015367">
    <property type="protein sequence ID" value="APT33855.1"/>
    <property type="molecule type" value="Genomic_DNA"/>
</dbReference>
<reference evidence="2 4" key="1">
    <citation type="submission" date="2016-04" db="EMBL/GenBank/DDBJ databases">
        <title>Complete genome sequencing and analysis of CBMB27, Methylobacterium phyllosphaerae isolated from leaf tissues of rice (Oryza sativa L.).</title>
        <authorList>
            <person name="Lee Y."/>
            <person name="Hwangbo K."/>
            <person name="Chung H."/>
            <person name="Yoo J."/>
            <person name="Kim K.Y."/>
            <person name="Sa T.M."/>
            <person name="Um Y."/>
            <person name="Madhaiyan M."/>
        </authorList>
    </citation>
    <scope>NUCLEOTIDE SEQUENCE [LARGE SCALE GENOMIC DNA]</scope>
    <source>
        <strain evidence="2 4">CBMB27</strain>
    </source>
</reference>
<gene>
    <name evidence="2" type="ORF">MCBMB27_04564</name>
    <name evidence="3" type="ORF">SAMN05192567_13235</name>
</gene>
<protein>
    <submittedName>
        <fullName evidence="3">Uncharacterized protein</fullName>
    </submittedName>
</protein>
<evidence type="ECO:0000313" key="5">
    <source>
        <dbReference type="Proteomes" id="UP000199140"/>
    </source>
</evidence>
<dbReference type="Proteomes" id="UP000199140">
    <property type="component" value="Unassembled WGS sequence"/>
</dbReference>
<dbReference type="EMBL" id="FOPK01000032">
    <property type="protein sequence ID" value="SFH56522.1"/>
    <property type="molecule type" value="Genomic_DNA"/>
</dbReference>
<evidence type="ECO:0000256" key="1">
    <source>
        <dbReference type="SAM" id="Phobius"/>
    </source>
</evidence>
<keyword evidence="4" id="KW-1185">Reference proteome</keyword>
<dbReference type="AlphaFoldDB" id="A0AAE8L955"/>
<feature type="transmembrane region" description="Helical" evidence="1">
    <location>
        <begin position="6"/>
        <end position="28"/>
    </location>
</feature>